<feature type="domain" description="NADP-dependent oxidoreductase" evidence="1">
    <location>
        <begin position="16"/>
        <end position="280"/>
    </location>
</feature>
<gene>
    <name evidence="2" type="ORF">J5U18_04735</name>
</gene>
<dbReference type="InterPro" id="IPR053135">
    <property type="entry name" value="AKR2_Oxidoreductase"/>
</dbReference>
<dbReference type="PANTHER" id="PTHR43312">
    <property type="entry name" value="D-THREO-ALDOSE 1-DEHYDROGENASE"/>
    <property type="match status" value="1"/>
</dbReference>
<dbReference type="InterPro" id="IPR023210">
    <property type="entry name" value="NADP_OxRdtase_dom"/>
</dbReference>
<dbReference type="Pfam" id="PF00248">
    <property type="entry name" value="Aldo_ket_red"/>
    <property type="match status" value="1"/>
</dbReference>
<name>A0A8T4H9F1_9SPHI</name>
<accession>A0A8T4H9F1</accession>
<dbReference type="AlphaFoldDB" id="A0A8T4H9F1"/>
<dbReference type="SUPFAM" id="SSF51430">
    <property type="entry name" value="NAD(P)-linked oxidoreductase"/>
    <property type="match status" value="1"/>
</dbReference>
<organism evidence="2 3">
    <name type="scientific">Rhinopithecimicrobium faecis</name>
    <dbReference type="NCBI Taxonomy" id="2820698"/>
    <lineage>
        <taxon>Bacteria</taxon>
        <taxon>Pseudomonadati</taxon>
        <taxon>Bacteroidota</taxon>
        <taxon>Sphingobacteriia</taxon>
        <taxon>Sphingobacteriales</taxon>
        <taxon>Sphingobacteriaceae</taxon>
        <taxon>Rhinopithecimicrobium</taxon>
    </lineage>
</organism>
<dbReference type="CDD" id="cd19086">
    <property type="entry name" value="AKR_AKR11C1"/>
    <property type="match status" value="1"/>
</dbReference>
<evidence type="ECO:0000313" key="3">
    <source>
        <dbReference type="Proteomes" id="UP000679691"/>
    </source>
</evidence>
<dbReference type="InterPro" id="IPR036812">
    <property type="entry name" value="NAD(P)_OxRdtase_dom_sf"/>
</dbReference>
<sequence length="301" mass="34310">MRNNQLGRSSLMVSEVSLGCMSLHAADQKQVSGIIHRAFEEGINFFDTADLYDYGMNEKAVGEAVHGFRKQVVISSKVGNQWRDDRQSWDWKANKKYILKAIDATLNRLKTDYLDLYQLHGGTMDDPFDEIIDAFETLKKDGKIRAYGISSIRPNVIKTYAENSAIDAVMLQYNLIDRRPEEELLNYLAQREIGVLARGPIAKGLLINKPVSSYIQYTSSEVQHIIRNVMDFTKQTGLSHMATAINYILSQEAISTVVLGLRSAQQLNEFIQVKREFRKLTAGERKHLVQGARTLYYTEHR</sequence>
<dbReference type="PANTHER" id="PTHR43312:SF1">
    <property type="entry name" value="NADP-DEPENDENT OXIDOREDUCTASE DOMAIN-CONTAINING PROTEIN"/>
    <property type="match status" value="1"/>
</dbReference>
<evidence type="ECO:0000313" key="2">
    <source>
        <dbReference type="EMBL" id="MBP3942875.1"/>
    </source>
</evidence>
<comment type="caution">
    <text evidence="2">The sequence shown here is derived from an EMBL/GenBank/DDBJ whole genome shotgun (WGS) entry which is preliminary data.</text>
</comment>
<protein>
    <submittedName>
        <fullName evidence="2">Aldo/keto reductase</fullName>
    </submittedName>
</protein>
<proteinExistence type="predicted"/>
<dbReference type="Proteomes" id="UP000679691">
    <property type="component" value="Unassembled WGS sequence"/>
</dbReference>
<dbReference type="EMBL" id="JAGKSB010000004">
    <property type="protein sequence ID" value="MBP3942875.1"/>
    <property type="molecule type" value="Genomic_DNA"/>
</dbReference>
<dbReference type="RefSeq" id="WP_353546361.1">
    <property type="nucleotide sequence ID" value="NZ_JAGKSB010000004.1"/>
</dbReference>
<evidence type="ECO:0000259" key="1">
    <source>
        <dbReference type="Pfam" id="PF00248"/>
    </source>
</evidence>
<reference evidence="2" key="1">
    <citation type="submission" date="2021-03" db="EMBL/GenBank/DDBJ databases">
        <authorList>
            <person name="Lu T."/>
            <person name="Wang Q."/>
            <person name="Han X."/>
        </authorList>
    </citation>
    <scope>NUCLEOTIDE SEQUENCE</scope>
    <source>
        <strain evidence="2">WQ 2009</strain>
    </source>
</reference>
<dbReference type="Gene3D" id="3.20.20.100">
    <property type="entry name" value="NADP-dependent oxidoreductase domain"/>
    <property type="match status" value="1"/>
</dbReference>
<keyword evidence="3" id="KW-1185">Reference proteome</keyword>